<dbReference type="PANTHER" id="PTHR24260:SF132">
    <property type="entry name" value="PEPTIDASE S1 DOMAIN-CONTAINING PROTEIN"/>
    <property type="match status" value="1"/>
</dbReference>
<dbReference type="EMBL" id="BBMR01000001">
    <property type="protein sequence ID" value="GAL17122.1"/>
    <property type="molecule type" value="Genomic_DNA"/>
</dbReference>
<dbReference type="PROSITE" id="PS00135">
    <property type="entry name" value="TRYPSIN_SER"/>
    <property type="match status" value="1"/>
</dbReference>
<evidence type="ECO:0000256" key="3">
    <source>
        <dbReference type="SAM" id="Phobius"/>
    </source>
</evidence>
<feature type="transmembrane region" description="Helical" evidence="3">
    <location>
        <begin position="246"/>
        <end position="265"/>
    </location>
</feature>
<feature type="domain" description="Peptidase S1" evidence="4">
    <location>
        <begin position="1"/>
        <end position="215"/>
    </location>
</feature>
<organism evidence="5 6">
    <name type="scientific">Vibrio maritimus</name>
    <dbReference type="NCBI Taxonomy" id="990268"/>
    <lineage>
        <taxon>Bacteria</taxon>
        <taxon>Pseudomonadati</taxon>
        <taxon>Pseudomonadota</taxon>
        <taxon>Gammaproteobacteria</taxon>
        <taxon>Vibrionales</taxon>
        <taxon>Vibrionaceae</taxon>
        <taxon>Vibrio</taxon>
    </lineage>
</organism>
<evidence type="ECO:0000259" key="4">
    <source>
        <dbReference type="PROSITE" id="PS50240"/>
    </source>
</evidence>
<accession>A0A090SC50</accession>
<keyword evidence="6" id="KW-1185">Reference proteome</keyword>
<dbReference type="PANTHER" id="PTHR24260">
    <property type="match status" value="1"/>
</dbReference>
<dbReference type="PROSITE" id="PS00134">
    <property type="entry name" value="TRYPSIN_HIS"/>
    <property type="match status" value="1"/>
</dbReference>
<dbReference type="InterPro" id="IPR009003">
    <property type="entry name" value="Peptidase_S1_PA"/>
</dbReference>
<evidence type="ECO:0000256" key="1">
    <source>
        <dbReference type="ARBA" id="ARBA00023157"/>
    </source>
</evidence>
<dbReference type="STRING" id="990268.JCM19235_5671"/>
<dbReference type="InterPro" id="IPR001314">
    <property type="entry name" value="Peptidase_S1A"/>
</dbReference>
<comment type="caution">
    <text evidence="5">The sequence shown here is derived from an EMBL/GenBank/DDBJ whole genome shotgun (WGS) entry which is preliminary data.</text>
</comment>
<dbReference type="InterPro" id="IPR001254">
    <property type="entry name" value="Trypsin_dom"/>
</dbReference>
<dbReference type="Proteomes" id="UP000029228">
    <property type="component" value="Unassembled WGS sequence"/>
</dbReference>
<sequence length="271" mass="29557">MLNQEYVLTAAHCFYGSDNNAKWNRLFTVAVTELQDSSEAASAERLRIAEIYMHPNYKDGERYLWSNDIAILKLETPATRGELVNYGFSKDYRNQPASFKAVGHGDTRTGFDDSTDLLQVSLNYVTDSQCQAFGLSNVRDDYICFSGDYSAVTQLNGGTCQGDSGGPVYWNDNGRLVQVGITSFGPTTCGDPSIPVTSVFTEVADHYDWIESVLGGHETATYTISEQDRIDFGQTISPTPNVASSGGGGGSMSILFGSLLALVGWSRRRAK</sequence>
<keyword evidence="1" id="KW-1015">Disulfide bond</keyword>
<keyword evidence="2" id="KW-0720">Serine protease</keyword>
<dbReference type="PROSITE" id="PS50240">
    <property type="entry name" value="TRYPSIN_DOM"/>
    <property type="match status" value="1"/>
</dbReference>
<reference evidence="5 6" key="2">
    <citation type="submission" date="2014-09" db="EMBL/GenBank/DDBJ databases">
        <authorList>
            <consortium name="NBRP consortium"/>
            <person name="Sawabe T."/>
            <person name="Meirelles P."/>
            <person name="Nakanishi M."/>
            <person name="Sayaka M."/>
            <person name="Hattori M."/>
            <person name="Ohkuma M."/>
        </authorList>
    </citation>
    <scope>NUCLEOTIDE SEQUENCE [LARGE SCALE GENOMIC DNA]</scope>
    <source>
        <strain evidence="6">JCM19235</strain>
    </source>
</reference>
<proteinExistence type="predicted"/>
<keyword evidence="2 5" id="KW-0645">Protease</keyword>
<keyword evidence="3" id="KW-0472">Membrane</keyword>
<dbReference type="SUPFAM" id="SSF50494">
    <property type="entry name" value="Trypsin-like serine proteases"/>
    <property type="match status" value="1"/>
</dbReference>
<dbReference type="Pfam" id="PF00089">
    <property type="entry name" value="Trypsin"/>
    <property type="match status" value="1"/>
</dbReference>
<dbReference type="InterPro" id="IPR043504">
    <property type="entry name" value="Peptidase_S1_PA_chymotrypsin"/>
</dbReference>
<protein>
    <submittedName>
        <fullName evidence="5">Secreted trypsin-like serine protease</fullName>
    </submittedName>
</protein>
<keyword evidence="3" id="KW-0812">Transmembrane</keyword>
<dbReference type="GO" id="GO:0004252">
    <property type="term" value="F:serine-type endopeptidase activity"/>
    <property type="evidence" value="ECO:0007669"/>
    <property type="project" value="InterPro"/>
</dbReference>
<name>A0A090SC50_9VIBR</name>
<dbReference type="InterPro" id="IPR018114">
    <property type="entry name" value="TRYPSIN_HIS"/>
</dbReference>
<keyword evidence="2" id="KW-0378">Hydrolase</keyword>
<dbReference type="AlphaFoldDB" id="A0A090SC50"/>
<dbReference type="SMART" id="SM00020">
    <property type="entry name" value="Tryp_SPc"/>
    <property type="match status" value="1"/>
</dbReference>
<dbReference type="PRINTS" id="PR00722">
    <property type="entry name" value="CHYMOTRYPSIN"/>
</dbReference>
<reference evidence="5 6" key="1">
    <citation type="submission" date="2014-09" db="EMBL/GenBank/DDBJ databases">
        <title>Vibrio maritimus JCM 19235. (C45) whole genome shotgun sequence.</title>
        <authorList>
            <person name="Sawabe T."/>
            <person name="Meirelles P."/>
            <person name="Nakanishi M."/>
            <person name="Sayaka M."/>
            <person name="Hattori M."/>
            <person name="Ohkuma M."/>
        </authorList>
    </citation>
    <scope>NUCLEOTIDE SEQUENCE [LARGE SCALE GENOMIC DNA]</scope>
    <source>
        <strain evidence="6">JCM19235</strain>
    </source>
</reference>
<dbReference type="InterPro" id="IPR051333">
    <property type="entry name" value="CLIP_Serine_Protease"/>
</dbReference>
<keyword evidence="3" id="KW-1133">Transmembrane helix</keyword>
<dbReference type="InterPro" id="IPR033116">
    <property type="entry name" value="TRYPSIN_SER"/>
</dbReference>
<dbReference type="Gene3D" id="2.40.10.10">
    <property type="entry name" value="Trypsin-like serine proteases"/>
    <property type="match status" value="1"/>
</dbReference>
<evidence type="ECO:0000313" key="5">
    <source>
        <dbReference type="EMBL" id="GAL17122.1"/>
    </source>
</evidence>
<dbReference type="GO" id="GO:0006508">
    <property type="term" value="P:proteolysis"/>
    <property type="evidence" value="ECO:0007669"/>
    <property type="project" value="UniProtKB-KW"/>
</dbReference>
<evidence type="ECO:0000256" key="2">
    <source>
        <dbReference type="RuleBase" id="RU363034"/>
    </source>
</evidence>
<evidence type="ECO:0000313" key="6">
    <source>
        <dbReference type="Proteomes" id="UP000029228"/>
    </source>
</evidence>
<gene>
    <name evidence="5" type="ORF">JCM19235_5671</name>
</gene>
<dbReference type="CDD" id="cd00190">
    <property type="entry name" value="Tryp_SPc"/>
    <property type="match status" value="1"/>
</dbReference>